<proteinExistence type="inferred from homology"/>
<dbReference type="PANTHER" id="PTHR48048:SF45">
    <property type="entry name" value="GLYCOSYLTRANSFERASE"/>
    <property type="match status" value="1"/>
</dbReference>
<sequence length="201" mass="22687">ILASTVEFTKILIDRDYRFSITVLIMPLPFANTSTTYIESIANTITGIRFIELPIVHPPPLTKPVLNQRGSFSEPQVKAIAIGLERCGNHFLWALRRPPVEKFGMLTDCANFKDVLQAGFLDRTSERVKILGLAVELRVNYINGVDLVTAEEIERGVKFVMDNDSIVRRKITVMKEISQTTKSDRGSSFASLRRFIQDVTE</sequence>
<comment type="caution">
    <text evidence="2">The sequence shown here is derived from an EMBL/GenBank/DDBJ whole genome shotgun (WGS) entry which is preliminary data.</text>
</comment>
<evidence type="ECO:0000313" key="3">
    <source>
        <dbReference type="Proteomes" id="UP000541444"/>
    </source>
</evidence>
<gene>
    <name evidence="2" type="ORF">GIB67_016028</name>
</gene>
<dbReference type="InterPro" id="IPR050481">
    <property type="entry name" value="UDP-glycosyltransf_plant"/>
</dbReference>
<dbReference type="Gene3D" id="3.40.50.2000">
    <property type="entry name" value="Glycogen Phosphorylase B"/>
    <property type="match status" value="1"/>
</dbReference>
<comment type="similarity">
    <text evidence="1">Belongs to the UDP-glycosyltransferase family.</text>
</comment>
<feature type="non-terminal residue" evidence="2">
    <location>
        <position position="1"/>
    </location>
</feature>
<evidence type="ECO:0000256" key="1">
    <source>
        <dbReference type="ARBA" id="ARBA00009995"/>
    </source>
</evidence>
<dbReference type="Proteomes" id="UP000541444">
    <property type="component" value="Unassembled WGS sequence"/>
</dbReference>
<dbReference type="OrthoDB" id="5835829at2759"/>
<reference evidence="2 3" key="1">
    <citation type="journal article" date="2020" name="IScience">
        <title>Genome Sequencing of the Endangered Kingdonia uniflora (Circaeasteraceae, Ranunculales) Reveals Potential Mechanisms of Evolutionary Specialization.</title>
        <authorList>
            <person name="Sun Y."/>
            <person name="Deng T."/>
            <person name="Zhang A."/>
            <person name="Moore M.J."/>
            <person name="Landis J.B."/>
            <person name="Lin N."/>
            <person name="Zhang H."/>
            <person name="Zhang X."/>
            <person name="Huang J."/>
            <person name="Zhang X."/>
            <person name="Sun H."/>
            <person name="Wang H."/>
        </authorList>
    </citation>
    <scope>NUCLEOTIDE SEQUENCE [LARGE SCALE GENOMIC DNA]</scope>
    <source>
        <strain evidence="2">TB1705</strain>
        <tissue evidence="2">Leaf</tissue>
    </source>
</reference>
<keyword evidence="3" id="KW-1185">Reference proteome</keyword>
<dbReference type="PANTHER" id="PTHR48048">
    <property type="entry name" value="GLYCOSYLTRANSFERASE"/>
    <property type="match status" value="1"/>
</dbReference>
<dbReference type="EMBL" id="JACGCM010002686">
    <property type="protein sequence ID" value="KAF6136572.1"/>
    <property type="molecule type" value="Genomic_DNA"/>
</dbReference>
<protein>
    <submittedName>
        <fullName evidence="2">Uncharacterized protein</fullName>
    </submittedName>
</protein>
<dbReference type="AlphaFoldDB" id="A0A7J7L1Y5"/>
<dbReference type="SUPFAM" id="SSF53756">
    <property type="entry name" value="UDP-Glycosyltransferase/glycogen phosphorylase"/>
    <property type="match status" value="1"/>
</dbReference>
<accession>A0A7J7L1Y5</accession>
<organism evidence="2 3">
    <name type="scientific">Kingdonia uniflora</name>
    <dbReference type="NCBI Taxonomy" id="39325"/>
    <lineage>
        <taxon>Eukaryota</taxon>
        <taxon>Viridiplantae</taxon>
        <taxon>Streptophyta</taxon>
        <taxon>Embryophyta</taxon>
        <taxon>Tracheophyta</taxon>
        <taxon>Spermatophyta</taxon>
        <taxon>Magnoliopsida</taxon>
        <taxon>Ranunculales</taxon>
        <taxon>Circaeasteraceae</taxon>
        <taxon>Kingdonia</taxon>
    </lineage>
</organism>
<dbReference type="GO" id="GO:0035251">
    <property type="term" value="F:UDP-glucosyltransferase activity"/>
    <property type="evidence" value="ECO:0007669"/>
    <property type="project" value="InterPro"/>
</dbReference>
<evidence type="ECO:0000313" key="2">
    <source>
        <dbReference type="EMBL" id="KAF6136572.1"/>
    </source>
</evidence>
<name>A0A7J7L1Y5_9MAGN</name>